<dbReference type="GO" id="GO:0003735">
    <property type="term" value="F:structural constituent of ribosome"/>
    <property type="evidence" value="ECO:0007669"/>
    <property type="project" value="TreeGrafter"/>
</dbReference>
<reference evidence="4" key="1">
    <citation type="submission" date="2020-01" db="EMBL/GenBank/DDBJ databases">
        <authorList>
            <consortium name="DOE Joint Genome Institute"/>
            <person name="Haridas S."/>
            <person name="Albert R."/>
            <person name="Binder M."/>
            <person name="Bloem J."/>
            <person name="Labutti K."/>
            <person name="Salamov A."/>
            <person name="Andreopoulos B."/>
            <person name="Baker S.E."/>
            <person name="Barry K."/>
            <person name="Bills G."/>
            <person name="Bluhm B.H."/>
            <person name="Cannon C."/>
            <person name="Castanera R."/>
            <person name="Culley D.E."/>
            <person name="Daum C."/>
            <person name="Ezra D."/>
            <person name="Gonzalez J.B."/>
            <person name="Henrissat B."/>
            <person name="Kuo A."/>
            <person name="Liang C."/>
            <person name="Lipzen A."/>
            <person name="Lutzoni F."/>
            <person name="Magnuson J."/>
            <person name="Mondo S."/>
            <person name="Nolan M."/>
            <person name="Ohm R."/>
            <person name="Pangilinan J."/>
            <person name="Park H.-J."/>
            <person name="Ramirez L."/>
            <person name="Alfaro M."/>
            <person name="Sun H."/>
            <person name="Tritt A."/>
            <person name="Yoshinaga Y."/>
            <person name="Zwiers L.-H."/>
            <person name="Turgeon B.G."/>
            <person name="Goodwin S.B."/>
            <person name="Spatafora J.W."/>
            <person name="Crous P.W."/>
            <person name="Grigoriev I.V."/>
        </authorList>
    </citation>
    <scope>NUCLEOTIDE SEQUENCE</scope>
    <source>
        <strain evidence="4">CBS 394.84</strain>
    </source>
</reference>
<feature type="compositionally biased region" description="Polar residues" evidence="3">
    <location>
        <begin position="63"/>
        <end position="73"/>
    </location>
</feature>
<dbReference type="PANTHER" id="PTHR21349">
    <property type="entry name" value="50S RIBOSOMAL PROTEIN L21"/>
    <property type="match status" value="1"/>
</dbReference>
<evidence type="ECO:0000256" key="2">
    <source>
        <dbReference type="ARBA" id="ARBA00044129"/>
    </source>
</evidence>
<dbReference type="SUPFAM" id="SSF141091">
    <property type="entry name" value="L21p-like"/>
    <property type="match status" value="1"/>
</dbReference>
<dbReference type="EMBL" id="ML976620">
    <property type="protein sequence ID" value="KAF1840629.1"/>
    <property type="molecule type" value="Genomic_DNA"/>
</dbReference>
<dbReference type="Pfam" id="PF00829">
    <property type="entry name" value="Ribosomal_L21p"/>
    <property type="match status" value="1"/>
</dbReference>
<dbReference type="PANTHER" id="PTHR21349:SF0">
    <property type="entry name" value="LARGE RIBOSOMAL SUBUNIT PROTEIN BL21M"/>
    <property type="match status" value="1"/>
</dbReference>
<protein>
    <recommendedName>
        <fullName evidence="2">Large ribosomal subunit protein bL21m</fullName>
    </recommendedName>
</protein>
<dbReference type="OrthoDB" id="5994at2759"/>
<feature type="region of interest" description="Disordered" evidence="3">
    <location>
        <begin position="63"/>
        <end position="90"/>
    </location>
</feature>
<evidence type="ECO:0000256" key="3">
    <source>
        <dbReference type="SAM" id="MobiDB-lite"/>
    </source>
</evidence>
<name>A0A9P4G7X0_9PLEO</name>
<dbReference type="GO" id="GO:0005762">
    <property type="term" value="C:mitochondrial large ribosomal subunit"/>
    <property type="evidence" value="ECO:0007669"/>
    <property type="project" value="TreeGrafter"/>
</dbReference>
<comment type="caution">
    <text evidence="4">The sequence shown here is derived from an EMBL/GenBank/DDBJ whole genome shotgun (WGS) entry which is preliminary data.</text>
</comment>
<keyword evidence="5" id="KW-1185">Reference proteome</keyword>
<dbReference type="AlphaFoldDB" id="A0A9P4G7X0"/>
<dbReference type="InterPro" id="IPR028909">
    <property type="entry name" value="bL21-like"/>
</dbReference>
<evidence type="ECO:0000313" key="4">
    <source>
        <dbReference type="EMBL" id="KAF1840629.1"/>
    </source>
</evidence>
<organism evidence="4 5">
    <name type="scientific">Cucurbitaria berberidis CBS 394.84</name>
    <dbReference type="NCBI Taxonomy" id="1168544"/>
    <lineage>
        <taxon>Eukaryota</taxon>
        <taxon>Fungi</taxon>
        <taxon>Dikarya</taxon>
        <taxon>Ascomycota</taxon>
        <taxon>Pezizomycotina</taxon>
        <taxon>Dothideomycetes</taxon>
        <taxon>Pleosporomycetidae</taxon>
        <taxon>Pleosporales</taxon>
        <taxon>Pleosporineae</taxon>
        <taxon>Cucurbitariaceae</taxon>
        <taxon>Cucurbitaria</taxon>
    </lineage>
</organism>
<sequence>MALLARSARSALLESRSILPPTFLLPLRAKITTVSHHLETGNVPEPLIRSGQHIPKDTIAKVQSPQKLSSNTPKPAASEQKPSPHAREDIVSKHITPTIRNLLPLLHSQPNHYITIHIHGRPYLLTKGDTLRLPFLMPHVKPGDVLRLNRATHIGSRDYTLKAPEPVKGNADHGKKVFYLDERIFTCRARVVGIESEPLRVEEKTKRRQRHTKHVKSKLHFTVMKISDLEVRSLEQYEEAIKPKEKNTVQA</sequence>
<gene>
    <name evidence="4" type="ORF">K460DRAFT_296432</name>
</gene>
<proteinExistence type="inferred from homology"/>
<dbReference type="RefSeq" id="XP_040783192.1">
    <property type="nucleotide sequence ID" value="XM_040929636.1"/>
</dbReference>
<comment type="similarity">
    <text evidence="1">Belongs to the bacterial ribosomal protein bL21 family.</text>
</comment>
<evidence type="ECO:0000256" key="1">
    <source>
        <dbReference type="ARBA" id="ARBA00008563"/>
    </source>
</evidence>
<evidence type="ECO:0000313" key="5">
    <source>
        <dbReference type="Proteomes" id="UP000800039"/>
    </source>
</evidence>
<accession>A0A9P4G7X0</accession>
<dbReference type="GeneID" id="63846888"/>
<dbReference type="InterPro" id="IPR036164">
    <property type="entry name" value="bL21-like_sf"/>
</dbReference>
<dbReference type="Proteomes" id="UP000800039">
    <property type="component" value="Unassembled WGS sequence"/>
</dbReference>